<dbReference type="Proteomes" id="UP000791440">
    <property type="component" value="Unassembled WGS sequence"/>
</dbReference>
<protein>
    <submittedName>
        <fullName evidence="3">Uncharacterized protein</fullName>
    </submittedName>
</protein>
<keyword evidence="2" id="KW-0175">Coiled coil</keyword>
<keyword evidence="4" id="KW-1185">Reference proteome</keyword>
<keyword evidence="1" id="KW-0677">Repeat</keyword>
<accession>A0A921ZWX9</accession>
<feature type="coiled-coil region" evidence="2">
    <location>
        <begin position="21"/>
        <end position="55"/>
    </location>
</feature>
<comment type="caution">
    <text evidence="3">The sequence shown here is derived from an EMBL/GenBank/DDBJ whole genome shotgun (WGS) entry which is preliminary data.</text>
</comment>
<dbReference type="PANTHER" id="PTHR22903:SF8">
    <property type="entry name" value="MAX-1A"/>
    <property type="match status" value="1"/>
</dbReference>
<gene>
    <name evidence="3" type="ORF">O3G_MSEX015418</name>
</gene>
<evidence type="ECO:0000256" key="2">
    <source>
        <dbReference type="SAM" id="Coils"/>
    </source>
</evidence>
<dbReference type="AlphaFoldDB" id="A0A921ZWX9"/>
<evidence type="ECO:0000256" key="1">
    <source>
        <dbReference type="ARBA" id="ARBA00022737"/>
    </source>
</evidence>
<reference evidence="3" key="1">
    <citation type="journal article" date="2016" name="Insect Biochem. Mol. Biol.">
        <title>Multifaceted biological insights from a draft genome sequence of the tobacco hornworm moth, Manduca sexta.</title>
        <authorList>
            <person name="Kanost M.R."/>
            <person name="Arrese E.L."/>
            <person name="Cao X."/>
            <person name="Chen Y.R."/>
            <person name="Chellapilla S."/>
            <person name="Goldsmith M.R."/>
            <person name="Grosse-Wilde E."/>
            <person name="Heckel D.G."/>
            <person name="Herndon N."/>
            <person name="Jiang H."/>
            <person name="Papanicolaou A."/>
            <person name="Qu J."/>
            <person name="Soulages J.L."/>
            <person name="Vogel H."/>
            <person name="Walters J."/>
            <person name="Waterhouse R.M."/>
            <person name="Ahn S.J."/>
            <person name="Almeida F.C."/>
            <person name="An C."/>
            <person name="Aqrawi P."/>
            <person name="Bretschneider A."/>
            <person name="Bryant W.B."/>
            <person name="Bucks S."/>
            <person name="Chao H."/>
            <person name="Chevignon G."/>
            <person name="Christen J.M."/>
            <person name="Clarke D.F."/>
            <person name="Dittmer N.T."/>
            <person name="Ferguson L.C.F."/>
            <person name="Garavelou S."/>
            <person name="Gordon K.H.J."/>
            <person name="Gunaratna R.T."/>
            <person name="Han Y."/>
            <person name="Hauser F."/>
            <person name="He Y."/>
            <person name="Heidel-Fischer H."/>
            <person name="Hirsh A."/>
            <person name="Hu Y."/>
            <person name="Jiang H."/>
            <person name="Kalra D."/>
            <person name="Klinner C."/>
            <person name="Konig C."/>
            <person name="Kovar C."/>
            <person name="Kroll A.R."/>
            <person name="Kuwar S.S."/>
            <person name="Lee S.L."/>
            <person name="Lehman R."/>
            <person name="Li K."/>
            <person name="Li Z."/>
            <person name="Liang H."/>
            <person name="Lovelace S."/>
            <person name="Lu Z."/>
            <person name="Mansfield J.H."/>
            <person name="McCulloch K.J."/>
            <person name="Mathew T."/>
            <person name="Morton B."/>
            <person name="Muzny D.M."/>
            <person name="Neunemann D."/>
            <person name="Ongeri F."/>
            <person name="Pauchet Y."/>
            <person name="Pu L.L."/>
            <person name="Pyrousis I."/>
            <person name="Rao X.J."/>
            <person name="Redding A."/>
            <person name="Roesel C."/>
            <person name="Sanchez-Gracia A."/>
            <person name="Schaack S."/>
            <person name="Shukla A."/>
            <person name="Tetreau G."/>
            <person name="Wang Y."/>
            <person name="Xiong G.H."/>
            <person name="Traut W."/>
            <person name="Walsh T.K."/>
            <person name="Worley K.C."/>
            <person name="Wu D."/>
            <person name="Wu W."/>
            <person name="Wu Y.Q."/>
            <person name="Zhang X."/>
            <person name="Zou Z."/>
            <person name="Zucker H."/>
            <person name="Briscoe A.D."/>
            <person name="Burmester T."/>
            <person name="Clem R.J."/>
            <person name="Feyereisen R."/>
            <person name="Grimmelikhuijzen C.J.P."/>
            <person name="Hamodrakas S.J."/>
            <person name="Hansson B.S."/>
            <person name="Huguet E."/>
            <person name="Jermiin L.S."/>
            <person name="Lan Q."/>
            <person name="Lehman H.K."/>
            <person name="Lorenzen M."/>
            <person name="Merzendorfer H."/>
            <person name="Michalopoulos I."/>
            <person name="Morton D.B."/>
            <person name="Muthukrishnan S."/>
            <person name="Oakeshott J.G."/>
            <person name="Palmer W."/>
            <person name="Park Y."/>
            <person name="Passarelli A.L."/>
            <person name="Rozas J."/>
            <person name="Schwartz L.M."/>
            <person name="Smith W."/>
            <person name="Southgate A."/>
            <person name="Vilcinskas A."/>
            <person name="Vogt R."/>
            <person name="Wang P."/>
            <person name="Werren J."/>
            <person name="Yu X.Q."/>
            <person name="Zhou J.J."/>
            <person name="Brown S.J."/>
            <person name="Scherer S.E."/>
            <person name="Richards S."/>
            <person name="Blissard G.W."/>
        </authorList>
    </citation>
    <scope>NUCLEOTIDE SEQUENCE</scope>
</reference>
<name>A0A921ZWX9_MANSE</name>
<proteinExistence type="predicted"/>
<evidence type="ECO:0000313" key="3">
    <source>
        <dbReference type="EMBL" id="KAG6465825.1"/>
    </source>
</evidence>
<organism evidence="3 4">
    <name type="scientific">Manduca sexta</name>
    <name type="common">Tobacco hawkmoth</name>
    <name type="synonym">Tobacco hornworm</name>
    <dbReference type="NCBI Taxonomy" id="7130"/>
    <lineage>
        <taxon>Eukaryota</taxon>
        <taxon>Metazoa</taxon>
        <taxon>Ecdysozoa</taxon>
        <taxon>Arthropoda</taxon>
        <taxon>Hexapoda</taxon>
        <taxon>Insecta</taxon>
        <taxon>Pterygota</taxon>
        <taxon>Neoptera</taxon>
        <taxon>Endopterygota</taxon>
        <taxon>Lepidoptera</taxon>
        <taxon>Glossata</taxon>
        <taxon>Ditrysia</taxon>
        <taxon>Bombycoidea</taxon>
        <taxon>Sphingidae</taxon>
        <taxon>Sphinginae</taxon>
        <taxon>Sphingini</taxon>
        <taxon>Manduca</taxon>
    </lineage>
</organism>
<evidence type="ECO:0000313" key="4">
    <source>
        <dbReference type="Proteomes" id="UP000791440"/>
    </source>
</evidence>
<dbReference type="EMBL" id="JH669829">
    <property type="protein sequence ID" value="KAG6465825.1"/>
    <property type="molecule type" value="Genomic_DNA"/>
</dbReference>
<reference evidence="3" key="2">
    <citation type="submission" date="2020-12" db="EMBL/GenBank/DDBJ databases">
        <authorList>
            <person name="Kanost M."/>
        </authorList>
    </citation>
    <scope>NUCLEOTIDE SEQUENCE</scope>
</reference>
<sequence length="72" mass="8407">MQKHLRLQDAKQVEAKAARIKEWVTNKLRELEQQNQLLREQNDRCNQQLELLRNHIAAQGSRNCTVSILGIS</sequence>
<dbReference type="PANTHER" id="PTHR22903">
    <property type="entry name" value="PLEKHH PROTEIN"/>
    <property type="match status" value="1"/>
</dbReference>